<name>A0AA42BXB8_9MYCO</name>
<reference evidence="2" key="3">
    <citation type="journal article" date="2022" name="BMC Genomics">
        <title>Comparative genome analysis of mycobacteria focusing on tRNA and non-coding RNA.</title>
        <authorList>
            <person name="Behra P.R.K."/>
            <person name="Pettersson B.M.F."/>
            <person name="Ramesh M."/>
            <person name="Das S."/>
            <person name="Dasgupta S."/>
            <person name="Kirsebom L.A."/>
        </authorList>
    </citation>
    <scope>NUCLEOTIDE SEQUENCE</scope>
    <source>
        <strain evidence="2">CCUG 55640</strain>
    </source>
</reference>
<dbReference type="AlphaFoldDB" id="A0AA42BXB8"/>
<organism evidence="2 5">
    <name type="scientific">Mycobacterium alsense</name>
    <dbReference type="NCBI Taxonomy" id="324058"/>
    <lineage>
        <taxon>Bacteria</taxon>
        <taxon>Bacillati</taxon>
        <taxon>Actinomycetota</taxon>
        <taxon>Actinomycetes</taxon>
        <taxon>Mycobacteriales</taxon>
        <taxon>Mycobacteriaceae</taxon>
        <taxon>Mycobacterium</taxon>
    </lineage>
</organism>
<reference evidence="3 4" key="1">
    <citation type="submission" date="2017-02" db="EMBL/GenBank/DDBJ databases">
        <title>The new phylogeny of genus Mycobacterium.</title>
        <authorList>
            <person name="Tortoli E."/>
            <person name="Trovato A."/>
            <person name="Cirillo D.M."/>
        </authorList>
    </citation>
    <scope>NUCLEOTIDE SEQUENCE [LARGE SCALE GENOMIC DNA]</scope>
    <source>
        <strain evidence="3 4">DSM 45230</strain>
    </source>
</reference>
<feature type="compositionally biased region" description="Basic and acidic residues" evidence="1">
    <location>
        <begin position="60"/>
        <end position="73"/>
    </location>
</feature>
<gene>
    <name evidence="3" type="ORF">BST11_21060</name>
    <name evidence="2" type="ORF">H7K38_04690</name>
</gene>
<evidence type="ECO:0000313" key="2">
    <source>
        <dbReference type="EMBL" id="MCV7377949.1"/>
    </source>
</evidence>
<dbReference type="EMBL" id="MVHD01000046">
    <property type="protein sequence ID" value="OQZ88815.1"/>
    <property type="molecule type" value="Genomic_DNA"/>
</dbReference>
<proteinExistence type="predicted"/>
<dbReference type="Pfam" id="PF13481">
    <property type="entry name" value="AAA_25"/>
    <property type="match status" value="1"/>
</dbReference>
<dbReference type="SUPFAM" id="SSF52540">
    <property type="entry name" value="P-loop containing nucleoside triphosphate hydrolases"/>
    <property type="match status" value="1"/>
</dbReference>
<feature type="region of interest" description="Disordered" evidence="1">
    <location>
        <begin position="509"/>
        <end position="533"/>
    </location>
</feature>
<dbReference type="Proteomes" id="UP001141650">
    <property type="component" value="Unassembled WGS sequence"/>
</dbReference>
<evidence type="ECO:0000256" key="1">
    <source>
        <dbReference type="SAM" id="MobiDB-lite"/>
    </source>
</evidence>
<dbReference type="Gene3D" id="3.40.50.300">
    <property type="entry name" value="P-loop containing nucleotide triphosphate hydrolases"/>
    <property type="match status" value="1"/>
</dbReference>
<comment type="caution">
    <text evidence="2">The sequence shown here is derived from an EMBL/GenBank/DDBJ whole genome shotgun (WGS) entry which is preliminary data.</text>
</comment>
<sequence length="533" mass="57952">MTREQNTSQRGNRAGSANTNGHNGHHGDADDQADINGRQPGDEGYNPFDTLSTNQKHRERREAEHAAQAVTEKRQKQFGKLRFDAAVLDGMSAGWARKQAEKIAKEESRTNPLKAEPKLMFSGADAVNVGATDAQIKALTPLSPDEIKALTLRAAAMLEDQKNQVREMARQLAAERAAAGYADISTRVDLSTYTPPDDPFIVDNLIPLGKSMGLFSERKAGKTTANVDLLRALLTGGKFLGKFATLLAADADVVFLDTEMGADMMQYELSAAGVSDPALLRRINYHDLLGRSAMLNMRDDATRAYWRDQIRPGSFIILDCLYTVLSALNVDESSSQVADVIEGFKTLAVECGAVGRVITHHLGKDPDKGARGHSSIEGAVDTLATIRLDGPPAADTPRTFEAFGRRGVNVPPGLLALKPTDDGRRGLTMSGNTVSADRAKAADHKNDDIVWKLINDHPGKSVRALQDLPTETRHNVSRDRLRRSVERLGLLGYVVNKGTDTRPEWYAADRTGDPLTDPEPLAAECVDRANPTD</sequence>
<evidence type="ECO:0000313" key="5">
    <source>
        <dbReference type="Proteomes" id="UP001141650"/>
    </source>
</evidence>
<evidence type="ECO:0000313" key="3">
    <source>
        <dbReference type="EMBL" id="OQZ88815.1"/>
    </source>
</evidence>
<dbReference type="RefSeq" id="WP_083139934.1">
    <property type="nucleotide sequence ID" value="NZ_JACKVH010000011.1"/>
</dbReference>
<dbReference type="InterPro" id="IPR027417">
    <property type="entry name" value="P-loop_NTPase"/>
</dbReference>
<keyword evidence="4" id="KW-1185">Reference proteome</keyword>
<accession>A0AA42BXB8</accession>
<evidence type="ECO:0000313" key="4">
    <source>
        <dbReference type="Proteomes" id="UP000192319"/>
    </source>
</evidence>
<protein>
    <submittedName>
        <fullName evidence="2">AAA family ATPase</fullName>
    </submittedName>
</protein>
<feature type="compositionally biased region" description="Polar residues" evidence="1">
    <location>
        <begin position="1"/>
        <end position="22"/>
    </location>
</feature>
<dbReference type="EMBL" id="JACKVH010000011">
    <property type="protein sequence ID" value="MCV7377949.1"/>
    <property type="molecule type" value="Genomic_DNA"/>
</dbReference>
<reference evidence="2" key="2">
    <citation type="submission" date="2020-07" db="EMBL/GenBank/DDBJ databases">
        <authorList>
            <person name="Pettersson B.M.F."/>
            <person name="Behra P.R.K."/>
            <person name="Ramesh M."/>
            <person name="Das S."/>
            <person name="Dasgupta S."/>
            <person name="Kirsebom L.A."/>
        </authorList>
    </citation>
    <scope>NUCLEOTIDE SEQUENCE</scope>
    <source>
        <strain evidence="2">CCUG 55640</strain>
    </source>
</reference>
<dbReference type="Proteomes" id="UP000192319">
    <property type="component" value="Unassembled WGS sequence"/>
</dbReference>
<feature type="region of interest" description="Disordered" evidence="1">
    <location>
        <begin position="1"/>
        <end position="73"/>
    </location>
</feature>